<proteinExistence type="predicted"/>
<organism evidence="2 3">
    <name type="scientific">Roseomonas gilardii</name>
    <dbReference type="NCBI Taxonomy" id="257708"/>
    <lineage>
        <taxon>Bacteria</taxon>
        <taxon>Pseudomonadati</taxon>
        <taxon>Pseudomonadota</taxon>
        <taxon>Alphaproteobacteria</taxon>
        <taxon>Acetobacterales</taxon>
        <taxon>Roseomonadaceae</taxon>
        <taxon>Roseomonas</taxon>
    </lineage>
</organism>
<protein>
    <recommendedName>
        <fullName evidence="1">DUF5983 domain-containing protein</fullName>
    </recommendedName>
</protein>
<keyword evidence="2" id="KW-0614">Plasmid</keyword>
<geneLocation type="plasmid" evidence="2 3">
    <name>1</name>
</geneLocation>
<dbReference type="InterPro" id="IPR046025">
    <property type="entry name" value="DUF5983"/>
</dbReference>
<evidence type="ECO:0000313" key="3">
    <source>
        <dbReference type="Proteomes" id="UP000185494"/>
    </source>
</evidence>
<accession>A0A1L7ANE5</accession>
<dbReference type="AlphaFoldDB" id="A0A1L7ANE5"/>
<feature type="domain" description="DUF5983" evidence="1">
    <location>
        <begin position="7"/>
        <end position="90"/>
    </location>
</feature>
<gene>
    <name evidence="2" type="ORF">RGI145_23475</name>
</gene>
<dbReference type="Pfam" id="PF19419">
    <property type="entry name" value="DUF5983"/>
    <property type="match status" value="1"/>
</dbReference>
<dbReference type="KEGG" id="rgi:RGI145_23475"/>
<evidence type="ECO:0000259" key="1">
    <source>
        <dbReference type="Pfam" id="PF19419"/>
    </source>
</evidence>
<dbReference type="EMBL" id="CP015585">
    <property type="protein sequence ID" value="APT60293.1"/>
    <property type="molecule type" value="Genomic_DNA"/>
</dbReference>
<reference evidence="2 3" key="1">
    <citation type="submission" date="2016-05" db="EMBL/GenBank/DDBJ databases">
        <title>Complete Genome and Methylome Analysis of Psychrotrophic Bacterial Isolates from Antarctic Lake Untersee.</title>
        <authorList>
            <person name="Fomenkov A."/>
            <person name="Akimov V.N."/>
            <person name="Vasilyeva L.V."/>
            <person name="Andersen D."/>
            <person name="Vincze T."/>
            <person name="Roberts R.J."/>
        </authorList>
    </citation>
    <scope>NUCLEOTIDE SEQUENCE [LARGE SCALE GENOMIC DNA]</scope>
    <source>
        <strain evidence="2 3">U14-5</strain>
        <plasmid evidence="3">Plasmid 1</plasmid>
    </source>
</reference>
<name>A0A1L7ANE5_9PROT</name>
<dbReference type="RefSeq" id="WP_075800992.1">
    <property type="nucleotide sequence ID" value="NZ_CP015585.1"/>
</dbReference>
<sequence length="92" mass="10431">MSAVRSFLDLSTAHLSKEDRTLLDACAGHDTGEVLCAMTPYGWFAFACEERPQISDTLWTLFQAARQRGCDHLLFDQDAPELDDFAVFDWEI</sequence>
<dbReference type="Proteomes" id="UP000185494">
    <property type="component" value="Chromosome 1"/>
</dbReference>
<evidence type="ECO:0000313" key="2">
    <source>
        <dbReference type="EMBL" id="APT60293.1"/>
    </source>
</evidence>